<proteinExistence type="predicted"/>
<keyword evidence="3" id="KW-1185">Reference proteome</keyword>
<reference evidence="3" key="1">
    <citation type="journal article" date="2011" name="BMC Genomics">
        <title>Complete genome sequence of the filamentous anoxygenic phototrophic bacterium Chloroflexus aurantiacus.</title>
        <authorList>
            <person name="Tang K.H."/>
            <person name="Barry K."/>
            <person name="Chertkov O."/>
            <person name="Dalin E."/>
            <person name="Han C.S."/>
            <person name="Hauser L.J."/>
            <person name="Honchak B.M."/>
            <person name="Karbach L.E."/>
            <person name="Land M.L."/>
            <person name="Lapidus A."/>
            <person name="Larimer F.W."/>
            <person name="Mikhailova N."/>
            <person name="Pitluck S."/>
            <person name="Pierson B.K."/>
            <person name="Blankenship R.E."/>
        </authorList>
    </citation>
    <scope>NUCLEOTIDE SEQUENCE [LARGE SCALE GENOMIC DNA]</scope>
    <source>
        <strain evidence="3">ATCC 29366 / DSM 635 / J-10-fl</strain>
    </source>
</reference>
<dbReference type="PATRIC" id="fig|324602.8.peg.1874"/>
<sequence length="300" mass="33215">MLLPTISVVICTSDRGGTVADTVASILANDHPAFEVFVIDQSSDAGTFQALQQFHHDRRLHYVPVRFKGWAKGHNLGLRIARSPLIAITDDDCVVPPDWLRILETEMGTEPHAAVLYCNVLPGPHDPSAGFVPGFQCTRRVVVNTLREKWYVRGIGAGMAIHRERILEIGGFDESLGPGGTFKSAADVDIAIRAILAGWSVVGTPATSVIHYGFRTWQEGRRLTARNWEGLGAAFIKPVKAGYFEAGILLWYELQPVLLEPLLSLSHLQRPHGLGRFVAFMRGCLRGLLHHIDRKRLVYL</sequence>
<dbReference type="Proteomes" id="UP000002008">
    <property type="component" value="Chromosome"/>
</dbReference>
<dbReference type="SUPFAM" id="SSF53448">
    <property type="entry name" value="Nucleotide-diphospho-sugar transferases"/>
    <property type="match status" value="1"/>
</dbReference>
<organism evidence="2 3">
    <name type="scientific">Chloroflexus aurantiacus (strain ATCC 29366 / DSM 635 / J-10-fl)</name>
    <dbReference type="NCBI Taxonomy" id="324602"/>
    <lineage>
        <taxon>Bacteria</taxon>
        <taxon>Bacillati</taxon>
        <taxon>Chloroflexota</taxon>
        <taxon>Chloroflexia</taxon>
        <taxon>Chloroflexales</taxon>
        <taxon>Chloroflexineae</taxon>
        <taxon>Chloroflexaceae</taxon>
        <taxon>Chloroflexus</taxon>
    </lineage>
</organism>
<dbReference type="Pfam" id="PF00535">
    <property type="entry name" value="Glycos_transf_2"/>
    <property type="match status" value="1"/>
</dbReference>
<evidence type="ECO:0000313" key="2">
    <source>
        <dbReference type="EMBL" id="ABY34856.1"/>
    </source>
</evidence>
<keyword evidence="2" id="KW-0808">Transferase</keyword>
<dbReference type="InterPro" id="IPR001173">
    <property type="entry name" value="Glyco_trans_2-like"/>
</dbReference>
<dbReference type="Gene3D" id="3.90.550.10">
    <property type="entry name" value="Spore Coat Polysaccharide Biosynthesis Protein SpsA, Chain A"/>
    <property type="match status" value="1"/>
</dbReference>
<dbReference type="HOGENOM" id="CLU_025996_19_2_0"/>
<dbReference type="InParanoid" id="A9WBP9"/>
<dbReference type="STRING" id="324602.Caur_1638"/>
<dbReference type="RefSeq" id="WP_012257510.1">
    <property type="nucleotide sequence ID" value="NC_010175.1"/>
</dbReference>
<feature type="domain" description="Glycosyltransferase 2-like" evidence="1">
    <location>
        <begin position="7"/>
        <end position="120"/>
    </location>
</feature>
<dbReference type="eggNOG" id="COG1216">
    <property type="taxonomic scope" value="Bacteria"/>
</dbReference>
<evidence type="ECO:0000259" key="1">
    <source>
        <dbReference type="Pfam" id="PF00535"/>
    </source>
</evidence>
<dbReference type="PANTHER" id="PTHR43685:SF2">
    <property type="entry name" value="GLYCOSYLTRANSFERASE 2-LIKE DOMAIN-CONTAINING PROTEIN"/>
    <property type="match status" value="1"/>
</dbReference>
<protein>
    <submittedName>
        <fullName evidence="2">Glycosyl transferase family 2</fullName>
    </submittedName>
</protein>
<name>A9WBP9_CHLAA</name>
<dbReference type="EMBL" id="CP000909">
    <property type="protein sequence ID" value="ABY34856.1"/>
    <property type="molecule type" value="Genomic_DNA"/>
</dbReference>
<accession>A9WBP9</accession>
<evidence type="ECO:0000313" key="3">
    <source>
        <dbReference type="Proteomes" id="UP000002008"/>
    </source>
</evidence>
<gene>
    <name evidence="2" type="ordered locus">Caur_1638</name>
</gene>
<dbReference type="InterPro" id="IPR050834">
    <property type="entry name" value="Glycosyltransf_2"/>
</dbReference>
<dbReference type="KEGG" id="cau:Caur_1638"/>
<dbReference type="AlphaFoldDB" id="A9WBP9"/>
<dbReference type="EnsemblBacteria" id="ABY34856">
    <property type="protein sequence ID" value="ABY34856"/>
    <property type="gene ID" value="Caur_1638"/>
</dbReference>
<dbReference type="InterPro" id="IPR029044">
    <property type="entry name" value="Nucleotide-diphossugar_trans"/>
</dbReference>
<dbReference type="PANTHER" id="PTHR43685">
    <property type="entry name" value="GLYCOSYLTRANSFERASE"/>
    <property type="match status" value="1"/>
</dbReference>
<dbReference type="GO" id="GO:0016740">
    <property type="term" value="F:transferase activity"/>
    <property type="evidence" value="ECO:0007669"/>
    <property type="project" value="UniProtKB-KW"/>
</dbReference>
<dbReference type="CAZy" id="GT2">
    <property type="family name" value="Glycosyltransferase Family 2"/>
</dbReference>